<dbReference type="EMBL" id="CM042062">
    <property type="protein sequence ID" value="KAI3668860.1"/>
    <property type="molecule type" value="Genomic_DNA"/>
</dbReference>
<comment type="caution">
    <text evidence="1">The sequence shown here is derived from an EMBL/GenBank/DDBJ whole genome shotgun (WGS) entry which is preliminary data.</text>
</comment>
<keyword evidence="2" id="KW-1185">Reference proteome</keyword>
<proteinExistence type="predicted"/>
<evidence type="ECO:0000313" key="2">
    <source>
        <dbReference type="Proteomes" id="UP001055879"/>
    </source>
</evidence>
<evidence type="ECO:0000313" key="1">
    <source>
        <dbReference type="EMBL" id="KAI3668860.1"/>
    </source>
</evidence>
<sequence>MDEHHALIWDKVVLEQERRIVARLLGTRVRDRVRFYRKVTIDYASVVRGYFSDLAQCFKQGLKTSVLWHFKPSLSFDQWIVDRAFIRSSASSEFLSN</sequence>
<gene>
    <name evidence="1" type="ORF">L6452_40076</name>
</gene>
<organism evidence="1 2">
    <name type="scientific">Arctium lappa</name>
    <name type="common">Greater burdock</name>
    <name type="synonym">Lappa major</name>
    <dbReference type="NCBI Taxonomy" id="4217"/>
    <lineage>
        <taxon>Eukaryota</taxon>
        <taxon>Viridiplantae</taxon>
        <taxon>Streptophyta</taxon>
        <taxon>Embryophyta</taxon>
        <taxon>Tracheophyta</taxon>
        <taxon>Spermatophyta</taxon>
        <taxon>Magnoliopsida</taxon>
        <taxon>eudicotyledons</taxon>
        <taxon>Gunneridae</taxon>
        <taxon>Pentapetalae</taxon>
        <taxon>asterids</taxon>
        <taxon>campanulids</taxon>
        <taxon>Asterales</taxon>
        <taxon>Asteraceae</taxon>
        <taxon>Carduoideae</taxon>
        <taxon>Cardueae</taxon>
        <taxon>Arctiinae</taxon>
        <taxon>Arctium</taxon>
    </lineage>
</organism>
<dbReference type="Proteomes" id="UP001055879">
    <property type="component" value="Linkage Group LG16"/>
</dbReference>
<accession>A0ACB8XLH9</accession>
<protein>
    <submittedName>
        <fullName evidence="1">Uncharacterized protein</fullName>
    </submittedName>
</protein>
<reference evidence="1 2" key="2">
    <citation type="journal article" date="2022" name="Mol. Ecol. Resour.">
        <title>The genomes of chicory, endive, great burdock and yacon provide insights into Asteraceae paleo-polyploidization history and plant inulin production.</title>
        <authorList>
            <person name="Fan W."/>
            <person name="Wang S."/>
            <person name="Wang H."/>
            <person name="Wang A."/>
            <person name="Jiang F."/>
            <person name="Liu H."/>
            <person name="Zhao H."/>
            <person name="Xu D."/>
            <person name="Zhang Y."/>
        </authorList>
    </citation>
    <scope>NUCLEOTIDE SEQUENCE [LARGE SCALE GENOMIC DNA]</scope>
    <source>
        <strain evidence="2">cv. Niubang</strain>
    </source>
</reference>
<name>A0ACB8XLH9_ARCLA</name>
<reference evidence="2" key="1">
    <citation type="journal article" date="2022" name="Mol. Ecol. Resour.">
        <title>The genomes of chicory, endive, great burdock and yacon provide insights into Asteraceae palaeo-polyploidization history and plant inulin production.</title>
        <authorList>
            <person name="Fan W."/>
            <person name="Wang S."/>
            <person name="Wang H."/>
            <person name="Wang A."/>
            <person name="Jiang F."/>
            <person name="Liu H."/>
            <person name="Zhao H."/>
            <person name="Xu D."/>
            <person name="Zhang Y."/>
        </authorList>
    </citation>
    <scope>NUCLEOTIDE SEQUENCE [LARGE SCALE GENOMIC DNA]</scope>
    <source>
        <strain evidence="2">cv. Niubang</strain>
    </source>
</reference>